<dbReference type="InterPro" id="IPR016163">
    <property type="entry name" value="Ald_DH_C"/>
</dbReference>
<dbReference type="InterPro" id="IPR044151">
    <property type="entry name" value="ALDH_KGSADH"/>
</dbReference>
<dbReference type="InterPro" id="IPR050740">
    <property type="entry name" value="Aldehyde_DH_Superfamily"/>
</dbReference>
<evidence type="ECO:0000256" key="4">
    <source>
        <dbReference type="ARBA" id="ARBA00051918"/>
    </source>
</evidence>
<protein>
    <recommendedName>
        <fullName evidence="5">2,5-dioxovalerate dehydrogenase</fullName>
        <ecNumber evidence="5">1.2.1.26</ecNumber>
    </recommendedName>
</protein>
<dbReference type="OrthoDB" id="9770537at2"/>
<accession>A0A1G9G8N1</accession>
<sequence length="526" mass="55893">MQLTGKNLIGLIDTAEGAHTFTGVDATLGTELPTTFYEATDAEVDRAVVLADRAFATYRRKSGAQKADFLEKIADEIMALGDALLERCHQETALPLGRLQGERGRTCGQLRLFAELLREGSWVEARIDTALPDRQPLPRPDLRQMLIPLGPVAVFGASNFPLAFSVAGGDTASALAAGCSVVVKAHPAHPGTSEMVGRAIRKAAEATGMPEGVFSLVHGGIAPGTKLVGHPLIKAVGFTGSFRGGKALYDAAVRRPEPIPVYAEMGSTNPVFVLPGALKERGAALAQGLAQSVTLGVGQFCTNPGVVVVEQSDEAEAFLKTTGEQLANVAPTPMLTSGLLQAYHKGIEGLKKMEGVAVMQANVADGATLAPAHWLRASVQTALRHPELTEEVFGPSSVGLVAERKEELYEFARQLHGHLTATLHATEADLAEYRDLVALLEQKVGRLIVNSFPTGVEVSHAMNHGGPYPATTDVRTTSVGTQAIKRFVRPLCYQGFPSAALPEALQDANPLNLWRLVNGEWSKEAI</sequence>
<keyword evidence="2" id="KW-0560">Oxidoreductase</keyword>
<dbReference type="InterPro" id="IPR015590">
    <property type="entry name" value="Aldehyde_DH_dom"/>
</dbReference>
<dbReference type="Gene3D" id="3.40.309.10">
    <property type="entry name" value="Aldehyde Dehydrogenase, Chain A, domain 2"/>
    <property type="match status" value="1"/>
</dbReference>
<evidence type="ECO:0000256" key="1">
    <source>
        <dbReference type="ARBA" id="ARBA00009986"/>
    </source>
</evidence>
<dbReference type="PANTHER" id="PTHR43353:SF3">
    <property type="entry name" value="ALDEHYDE DEHYDROGENASE-RELATED"/>
    <property type="match status" value="1"/>
</dbReference>
<comment type="similarity">
    <text evidence="1">Belongs to the aldehyde dehydrogenase family.</text>
</comment>
<dbReference type="InterPro" id="IPR016162">
    <property type="entry name" value="Ald_DH_N"/>
</dbReference>
<comment type="catalytic activity">
    <reaction evidence="3">
        <text>2,5-dioxopentanoate + NAD(+) + H2O = 2-oxoglutarate + NADH + 2 H(+)</text>
        <dbReference type="Rhea" id="RHEA:47152"/>
        <dbReference type="ChEBI" id="CHEBI:15377"/>
        <dbReference type="ChEBI" id="CHEBI:15378"/>
        <dbReference type="ChEBI" id="CHEBI:16810"/>
        <dbReference type="ChEBI" id="CHEBI:57540"/>
        <dbReference type="ChEBI" id="CHEBI:57945"/>
        <dbReference type="ChEBI" id="CHEBI:58136"/>
    </reaction>
</comment>
<dbReference type="GO" id="GO:0047533">
    <property type="term" value="F:2,5-dioxovalerate dehydrogenase (NADP+) activity"/>
    <property type="evidence" value="ECO:0007669"/>
    <property type="project" value="UniProtKB-EC"/>
</dbReference>
<evidence type="ECO:0000259" key="6">
    <source>
        <dbReference type="Pfam" id="PF00171"/>
    </source>
</evidence>
<feature type="domain" description="Aldehyde dehydrogenase" evidence="6">
    <location>
        <begin position="34"/>
        <end position="466"/>
    </location>
</feature>
<dbReference type="InterPro" id="IPR016161">
    <property type="entry name" value="Ald_DH/histidinol_DH"/>
</dbReference>
<evidence type="ECO:0000313" key="8">
    <source>
        <dbReference type="Proteomes" id="UP000198510"/>
    </source>
</evidence>
<dbReference type="AlphaFoldDB" id="A0A1G9G8N1"/>
<gene>
    <name evidence="7" type="ORF">SAMN05421823_10424</name>
</gene>
<dbReference type="Proteomes" id="UP000198510">
    <property type="component" value="Unassembled WGS sequence"/>
</dbReference>
<dbReference type="Pfam" id="PF00171">
    <property type="entry name" value="Aldedh"/>
    <property type="match status" value="1"/>
</dbReference>
<dbReference type="RefSeq" id="WP_089681796.1">
    <property type="nucleotide sequence ID" value="NZ_FNFO01000004.1"/>
</dbReference>
<dbReference type="Gene3D" id="3.40.605.10">
    <property type="entry name" value="Aldehyde Dehydrogenase, Chain A, domain 1"/>
    <property type="match status" value="1"/>
</dbReference>
<dbReference type="PANTHER" id="PTHR43353">
    <property type="entry name" value="SUCCINATE-SEMIALDEHYDE DEHYDROGENASE, MITOCHONDRIAL"/>
    <property type="match status" value="1"/>
</dbReference>
<dbReference type="EC" id="1.2.1.26" evidence="5"/>
<evidence type="ECO:0000256" key="5">
    <source>
        <dbReference type="ARBA" id="ARBA00067023"/>
    </source>
</evidence>
<proteinExistence type="inferred from homology"/>
<evidence type="ECO:0000256" key="3">
    <source>
        <dbReference type="ARBA" id="ARBA00050769"/>
    </source>
</evidence>
<dbReference type="SUPFAM" id="SSF53720">
    <property type="entry name" value="ALDH-like"/>
    <property type="match status" value="1"/>
</dbReference>
<organism evidence="7 8">
    <name type="scientific">Catalinimonas alkaloidigena</name>
    <dbReference type="NCBI Taxonomy" id="1075417"/>
    <lineage>
        <taxon>Bacteria</taxon>
        <taxon>Pseudomonadati</taxon>
        <taxon>Bacteroidota</taxon>
        <taxon>Cytophagia</taxon>
        <taxon>Cytophagales</taxon>
        <taxon>Catalimonadaceae</taxon>
        <taxon>Catalinimonas</taxon>
    </lineage>
</organism>
<dbReference type="CDD" id="cd07129">
    <property type="entry name" value="ALDH_KGSADH"/>
    <property type="match status" value="1"/>
</dbReference>
<reference evidence="7 8" key="1">
    <citation type="submission" date="2016-10" db="EMBL/GenBank/DDBJ databases">
        <authorList>
            <person name="de Groot N.N."/>
        </authorList>
    </citation>
    <scope>NUCLEOTIDE SEQUENCE [LARGE SCALE GENOMIC DNA]</scope>
    <source>
        <strain evidence="7 8">DSM 25186</strain>
    </source>
</reference>
<dbReference type="EMBL" id="FNFO01000004">
    <property type="protein sequence ID" value="SDK97060.1"/>
    <property type="molecule type" value="Genomic_DNA"/>
</dbReference>
<keyword evidence="8" id="KW-1185">Reference proteome</keyword>
<dbReference type="STRING" id="1075417.SAMN05421823_10424"/>
<comment type="catalytic activity">
    <reaction evidence="4">
        <text>2,5-dioxopentanoate + NADP(+) + H2O = 2-oxoglutarate + NADPH + 2 H(+)</text>
        <dbReference type="Rhea" id="RHEA:11296"/>
        <dbReference type="ChEBI" id="CHEBI:15377"/>
        <dbReference type="ChEBI" id="CHEBI:15378"/>
        <dbReference type="ChEBI" id="CHEBI:16810"/>
        <dbReference type="ChEBI" id="CHEBI:57783"/>
        <dbReference type="ChEBI" id="CHEBI:58136"/>
        <dbReference type="ChEBI" id="CHEBI:58349"/>
        <dbReference type="EC" id="1.2.1.26"/>
    </reaction>
</comment>
<evidence type="ECO:0000313" key="7">
    <source>
        <dbReference type="EMBL" id="SDK97060.1"/>
    </source>
</evidence>
<evidence type="ECO:0000256" key="2">
    <source>
        <dbReference type="ARBA" id="ARBA00023002"/>
    </source>
</evidence>
<dbReference type="FunFam" id="3.40.605.10:FF:000037">
    <property type="entry name" value="NADP-dependent fatty aldehyde dehydrogenase"/>
    <property type="match status" value="1"/>
</dbReference>
<name>A0A1G9G8N1_9BACT</name>